<gene>
    <name evidence="2" type="ORF">IV38_GL001918</name>
    <name evidence="3" type="ORF">IV40_GL001919</name>
</gene>
<dbReference type="STRING" id="81857.IV38_GL001918"/>
<protein>
    <recommendedName>
        <fullName evidence="1">Glucosyltransferase 3-like N-terminal domain-containing protein</fullName>
    </recommendedName>
</protein>
<feature type="domain" description="Glucosyltransferase 3-like N-terminal" evidence="1">
    <location>
        <begin position="2"/>
        <end position="61"/>
    </location>
</feature>
<keyword evidence="4" id="KW-1185">Reference proteome</keyword>
<accession>A0A0R2FGE2</accession>
<dbReference type="InterPro" id="IPR058591">
    <property type="entry name" value="Gtf3_N"/>
</dbReference>
<dbReference type="EMBL" id="JQAZ01000007">
    <property type="protein sequence ID" value="KRN30330.1"/>
    <property type="molecule type" value="Genomic_DNA"/>
</dbReference>
<proteinExistence type="predicted"/>
<evidence type="ECO:0000259" key="1">
    <source>
        <dbReference type="Pfam" id="PF26334"/>
    </source>
</evidence>
<dbReference type="EMBL" id="JQAT01000006">
    <property type="protein sequence ID" value="KRN27705.1"/>
    <property type="molecule type" value="Genomic_DNA"/>
</dbReference>
<organism evidence="2 5">
    <name type="scientific">Lactobacillus selangorensis</name>
    <dbReference type="NCBI Taxonomy" id="81857"/>
    <lineage>
        <taxon>Bacteria</taxon>
        <taxon>Bacillati</taxon>
        <taxon>Bacillota</taxon>
        <taxon>Bacilli</taxon>
        <taxon>Lactobacillales</taxon>
        <taxon>Lactobacillaceae</taxon>
        <taxon>Lactobacillus</taxon>
    </lineage>
</organism>
<evidence type="ECO:0000313" key="2">
    <source>
        <dbReference type="EMBL" id="KRN27705.1"/>
    </source>
</evidence>
<evidence type="ECO:0000313" key="5">
    <source>
        <dbReference type="Proteomes" id="UP000051751"/>
    </source>
</evidence>
<dbReference type="RefSeq" id="WP_057770825.1">
    <property type="nucleotide sequence ID" value="NZ_JQAT01000006.1"/>
</dbReference>
<evidence type="ECO:0000313" key="3">
    <source>
        <dbReference type="EMBL" id="KRN30330.1"/>
    </source>
</evidence>
<dbReference type="AlphaFoldDB" id="A0A0R2FGE2"/>
<dbReference type="Gene3D" id="3.40.50.2000">
    <property type="entry name" value="Glycogen Phosphorylase B"/>
    <property type="match status" value="1"/>
</dbReference>
<evidence type="ECO:0000313" key="4">
    <source>
        <dbReference type="Proteomes" id="UP000051645"/>
    </source>
</evidence>
<dbReference type="Pfam" id="PF26334">
    <property type="entry name" value="Gtf3_N"/>
    <property type="match status" value="1"/>
</dbReference>
<comment type="caution">
    <text evidence="2">The sequence shown here is derived from an EMBL/GenBank/DDBJ whole genome shotgun (WGS) entry which is preliminary data.</text>
</comment>
<sequence length="61" mass="7053">MTKWVTRLFSSDSNLSLKLKTDFAKIAHKMGYQYVNIRAYDRTGESYDDLSKRIDGYLAAV</sequence>
<dbReference type="Proteomes" id="UP000051645">
    <property type="component" value="Unassembled WGS sequence"/>
</dbReference>
<dbReference type="PATRIC" id="fig|81857.3.peg.1943"/>
<reference evidence="4 5" key="1">
    <citation type="journal article" date="2015" name="Genome Announc.">
        <title>Expanding the biotechnology potential of lactobacilli through comparative genomics of 213 strains and associated genera.</title>
        <authorList>
            <person name="Sun Z."/>
            <person name="Harris H.M."/>
            <person name="McCann A."/>
            <person name="Guo C."/>
            <person name="Argimon S."/>
            <person name="Zhang W."/>
            <person name="Yang X."/>
            <person name="Jeffery I.B."/>
            <person name="Cooney J.C."/>
            <person name="Kagawa T.F."/>
            <person name="Liu W."/>
            <person name="Song Y."/>
            <person name="Salvetti E."/>
            <person name="Wrobel A."/>
            <person name="Rasinkangas P."/>
            <person name="Parkhill J."/>
            <person name="Rea M.C."/>
            <person name="O'Sullivan O."/>
            <person name="Ritari J."/>
            <person name="Douillard F.P."/>
            <person name="Paul Ross R."/>
            <person name="Yang R."/>
            <person name="Briner A.E."/>
            <person name="Felis G.E."/>
            <person name="de Vos W.M."/>
            <person name="Barrangou R."/>
            <person name="Klaenhammer T.R."/>
            <person name="Caufield P.W."/>
            <person name="Cui Y."/>
            <person name="Zhang H."/>
            <person name="O'Toole P.W."/>
        </authorList>
    </citation>
    <scope>NUCLEOTIDE SEQUENCE [LARGE SCALE GENOMIC DNA]</scope>
    <source>
        <strain evidence="2 5">ATCC BAA-66</strain>
        <strain evidence="3 4">DSM 13344</strain>
    </source>
</reference>
<dbReference type="Proteomes" id="UP000051751">
    <property type="component" value="Unassembled WGS sequence"/>
</dbReference>
<dbReference type="OrthoDB" id="9790931at2"/>
<name>A0A0R2FGE2_9LACO</name>